<dbReference type="EMBL" id="JAJNEC010000004">
    <property type="protein sequence ID" value="MCD2422459.1"/>
    <property type="molecule type" value="Genomic_DNA"/>
</dbReference>
<keyword evidence="9" id="KW-1185">Reference proteome</keyword>
<comment type="similarity">
    <text evidence="2">Belongs to the SusD family.</text>
</comment>
<gene>
    <name evidence="8" type="ORF">LQ567_06770</name>
</gene>
<dbReference type="InterPro" id="IPR012944">
    <property type="entry name" value="SusD_RagB_dom"/>
</dbReference>
<evidence type="ECO:0000256" key="5">
    <source>
        <dbReference type="ARBA" id="ARBA00023237"/>
    </source>
</evidence>
<protein>
    <submittedName>
        <fullName evidence="8">RagB/SusD family nutrient uptake outer membrane protein</fullName>
    </submittedName>
</protein>
<dbReference type="Gene3D" id="1.25.40.390">
    <property type="match status" value="1"/>
</dbReference>
<evidence type="ECO:0000256" key="3">
    <source>
        <dbReference type="ARBA" id="ARBA00022729"/>
    </source>
</evidence>
<sequence>MNRKYYILILFLSVAGLGGCKKFLQPGPTDFLSTTTYYKTEQQLNFALSGVYNTVGNGGFWGSYANYLLDWEADIAYMNRLTLNGPFNFNYSASDPYMTGLWTTLWDGINRANVLLENLDKNPDIPQAARDRVRGETLFLRGYYYFTLVQYWGGVPLKLASTKSPSEVSVARVSAKEVYDQVLSDMTAAEPLVRDIKSLGFSGAVNKSAVRGMLARVCLTMAGEPLKDVTKYQDAKMWAKKVMDDTQAGHSLNPSYANIFITLAQDKYDTKENLWEAEFYGNNVDPATMAFAEWTNIGYINGPQSAAGSATGNGAAYMNITAKFYNAFESGDLRKWWSVAHFTYVNSAVNGEKLMSSPPATERDKWYLFPAKWRREYEAIPRGTSVVSATNMPIIRYSDILLMFAEADNEINGTPTADAIEAVNLVRRRAWSTGVKSIAVTNGGSGYTSAPSVTIAAGDGSSAEATAVVQGGAVVEINLNRDPTGTRFFKEGSYTSTPLVTISGGGGSGAAAVATIYKAADGEVPAAARASKTAFRAFIQDERMREFNMEGCRKADLLRWGIFLNVNQDMGNQAQQDAPGAGFVLSFTRASARDVLMPIPEKEMINNLKMTQNPGW</sequence>
<evidence type="ECO:0000259" key="6">
    <source>
        <dbReference type="Pfam" id="PF07980"/>
    </source>
</evidence>
<dbReference type="RefSeq" id="WP_231003474.1">
    <property type="nucleotide sequence ID" value="NZ_JAJNEC010000004.1"/>
</dbReference>
<accession>A0ABS8PMW7</accession>
<comment type="subcellular location">
    <subcellularLocation>
        <location evidence="1">Cell outer membrane</location>
    </subcellularLocation>
</comment>
<dbReference type="Pfam" id="PF07980">
    <property type="entry name" value="SusD_RagB"/>
    <property type="match status" value="2"/>
</dbReference>
<feature type="domain" description="RagB/SusD" evidence="6">
    <location>
        <begin position="324"/>
        <end position="435"/>
    </location>
</feature>
<feature type="domain" description="RagB/SusD" evidence="6">
    <location>
        <begin position="528"/>
        <end position="616"/>
    </location>
</feature>
<organism evidence="8 9">
    <name type="scientific">Niabella pedocola</name>
    <dbReference type="NCBI Taxonomy" id="1752077"/>
    <lineage>
        <taxon>Bacteria</taxon>
        <taxon>Pseudomonadati</taxon>
        <taxon>Bacteroidota</taxon>
        <taxon>Chitinophagia</taxon>
        <taxon>Chitinophagales</taxon>
        <taxon>Chitinophagaceae</taxon>
        <taxon>Niabella</taxon>
    </lineage>
</organism>
<proteinExistence type="inferred from homology"/>
<evidence type="ECO:0000313" key="9">
    <source>
        <dbReference type="Proteomes" id="UP001199816"/>
    </source>
</evidence>
<keyword evidence="4" id="KW-0472">Membrane</keyword>
<evidence type="ECO:0000313" key="8">
    <source>
        <dbReference type="EMBL" id="MCD2422459.1"/>
    </source>
</evidence>
<dbReference type="Pfam" id="PF14322">
    <property type="entry name" value="SusD-like_3"/>
    <property type="match status" value="1"/>
</dbReference>
<name>A0ABS8PMW7_9BACT</name>
<dbReference type="Proteomes" id="UP001199816">
    <property type="component" value="Unassembled WGS sequence"/>
</dbReference>
<dbReference type="InterPro" id="IPR033985">
    <property type="entry name" value="SusD-like_N"/>
</dbReference>
<keyword evidence="3" id="KW-0732">Signal</keyword>
<evidence type="ECO:0000259" key="7">
    <source>
        <dbReference type="Pfam" id="PF14322"/>
    </source>
</evidence>
<dbReference type="InterPro" id="IPR011990">
    <property type="entry name" value="TPR-like_helical_dom_sf"/>
</dbReference>
<evidence type="ECO:0000256" key="4">
    <source>
        <dbReference type="ARBA" id="ARBA00023136"/>
    </source>
</evidence>
<reference evidence="8 9" key="1">
    <citation type="submission" date="2021-11" db="EMBL/GenBank/DDBJ databases">
        <title>Genomic of Niabella pedocola.</title>
        <authorList>
            <person name="Wu T."/>
        </authorList>
    </citation>
    <scope>NUCLEOTIDE SEQUENCE [LARGE SCALE GENOMIC DNA]</scope>
    <source>
        <strain evidence="8 9">JCM 31011</strain>
    </source>
</reference>
<keyword evidence="5" id="KW-0998">Cell outer membrane</keyword>
<dbReference type="PROSITE" id="PS51257">
    <property type="entry name" value="PROKAR_LIPOPROTEIN"/>
    <property type="match status" value="1"/>
</dbReference>
<feature type="domain" description="SusD-like N-terminal" evidence="7">
    <location>
        <begin position="38"/>
        <end position="219"/>
    </location>
</feature>
<comment type="caution">
    <text evidence="8">The sequence shown here is derived from an EMBL/GenBank/DDBJ whole genome shotgun (WGS) entry which is preliminary data.</text>
</comment>
<evidence type="ECO:0000256" key="1">
    <source>
        <dbReference type="ARBA" id="ARBA00004442"/>
    </source>
</evidence>
<dbReference type="SUPFAM" id="SSF48452">
    <property type="entry name" value="TPR-like"/>
    <property type="match status" value="1"/>
</dbReference>
<evidence type="ECO:0000256" key="2">
    <source>
        <dbReference type="ARBA" id="ARBA00006275"/>
    </source>
</evidence>